<dbReference type="SUPFAM" id="SSF52402">
    <property type="entry name" value="Adenine nucleotide alpha hydrolases-like"/>
    <property type="match status" value="1"/>
</dbReference>
<gene>
    <name evidence="5" type="ORF">dsmv_0627</name>
</gene>
<dbReference type="Pfam" id="PF01012">
    <property type="entry name" value="ETF"/>
    <property type="match status" value="1"/>
</dbReference>
<dbReference type="EMBL" id="ATHJ01000105">
    <property type="protein sequence ID" value="EPR35922.1"/>
    <property type="molecule type" value="Genomic_DNA"/>
</dbReference>
<protein>
    <submittedName>
        <fullName evidence="5">Electron transfer flavoprotein alpha/beta-subunit</fullName>
    </submittedName>
</protein>
<dbReference type="PANTHER" id="PTHR43153">
    <property type="entry name" value="ELECTRON TRANSFER FLAVOPROTEIN ALPHA"/>
    <property type="match status" value="1"/>
</dbReference>
<dbReference type="PANTHER" id="PTHR43153:SF1">
    <property type="entry name" value="ELECTRON TRANSFER FLAVOPROTEIN SUBUNIT ALPHA, MITOCHONDRIAL"/>
    <property type="match status" value="1"/>
</dbReference>
<organism evidence="5 6">
    <name type="scientific">Desulfococcus multivorans DSM 2059</name>
    <dbReference type="NCBI Taxonomy" id="1121405"/>
    <lineage>
        <taxon>Bacteria</taxon>
        <taxon>Pseudomonadati</taxon>
        <taxon>Thermodesulfobacteriota</taxon>
        <taxon>Desulfobacteria</taxon>
        <taxon>Desulfobacterales</taxon>
        <taxon>Desulfococcaceae</taxon>
        <taxon>Desulfococcus</taxon>
    </lineage>
</organism>
<dbReference type="Pfam" id="PF00766">
    <property type="entry name" value="ETF_alpha"/>
    <property type="match status" value="1"/>
</dbReference>
<evidence type="ECO:0000256" key="1">
    <source>
        <dbReference type="ARBA" id="ARBA00005817"/>
    </source>
</evidence>
<dbReference type="STRING" id="897.B2D07_15780"/>
<dbReference type="InterPro" id="IPR001308">
    <property type="entry name" value="ETF_a/FixB"/>
</dbReference>
<dbReference type="InterPro" id="IPR029035">
    <property type="entry name" value="DHS-like_NAD/FAD-binding_dom"/>
</dbReference>
<proteinExistence type="inferred from homology"/>
<dbReference type="InterPro" id="IPR014731">
    <property type="entry name" value="ETF_asu_C"/>
</dbReference>
<dbReference type="InterPro" id="IPR014730">
    <property type="entry name" value="ETF_a/b_N"/>
</dbReference>
<dbReference type="InterPro" id="IPR033947">
    <property type="entry name" value="ETF_alpha_N"/>
</dbReference>
<evidence type="ECO:0000313" key="6">
    <source>
        <dbReference type="Proteomes" id="UP000014977"/>
    </source>
</evidence>
<feature type="binding site" evidence="3">
    <location>
        <position position="297"/>
    </location>
    <ligand>
        <name>FAD</name>
        <dbReference type="ChEBI" id="CHEBI:57692"/>
    </ligand>
</feature>
<comment type="similarity">
    <text evidence="1">Belongs to the ETF alpha-subunit/FixB family.</text>
</comment>
<dbReference type="CDD" id="cd01715">
    <property type="entry name" value="ETF_alpha"/>
    <property type="match status" value="1"/>
</dbReference>
<reference evidence="5 6" key="1">
    <citation type="journal article" date="2013" name="Genome Announc.">
        <title>Draft genome sequences for three mercury-methylating, sulfate-reducing bacteria.</title>
        <authorList>
            <person name="Brown S.D."/>
            <person name="Hurt R.A.Jr."/>
            <person name="Gilmour C.C."/>
            <person name="Elias D.A."/>
        </authorList>
    </citation>
    <scope>NUCLEOTIDE SEQUENCE [LARGE SCALE GENOMIC DNA]</scope>
    <source>
        <strain evidence="5 6">DSM 2059</strain>
    </source>
</reference>
<feature type="binding site" evidence="3">
    <location>
        <begin position="276"/>
        <end position="283"/>
    </location>
    <ligand>
        <name>FAD</name>
        <dbReference type="ChEBI" id="CHEBI:57692"/>
    </ligand>
</feature>
<dbReference type="GO" id="GO:0050660">
    <property type="term" value="F:flavin adenine dinucleotide binding"/>
    <property type="evidence" value="ECO:0007669"/>
    <property type="project" value="InterPro"/>
</dbReference>
<feature type="binding site" evidence="3">
    <location>
        <position position="220"/>
    </location>
    <ligand>
        <name>FAD</name>
        <dbReference type="ChEBI" id="CHEBI:57692"/>
    </ligand>
</feature>
<keyword evidence="2" id="KW-0249">Electron transport</keyword>
<evidence type="ECO:0000256" key="2">
    <source>
        <dbReference type="ARBA" id="ARBA00022982"/>
    </source>
</evidence>
<evidence type="ECO:0000259" key="4">
    <source>
        <dbReference type="SMART" id="SM00893"/>
    </source>
</evidence>
<name>S7TFC8_DESML</name>
<sequence length="333" mass="36252">MTESGKNIWVFGDYRNYFQNRVTLQLLSRARDLAPALDAEVCAVILGHELEEYVGEYIAHGAQTVYVMDDPVLKDYNVERYADLTARLAAVHAPGILLVGATDFGREFAPVLAKRLKTGLTADCIDLGIDEDGLLVQTAPSFGGNLIADIVTPDARPQMATVRPGTFQEIPHDDTARGRVVRLPLPEDLPVPRVRLISAQRLPQRTQCLEEADVVICGGRGMGTRAKFKKLFDLARLMEGEVGATRPVVHAKWAGHDALVGQAGRHVRPKILFSFGISGAIQHTAALSGADFIIAVNKNPHATMMKMADVAVVADASQVCSALIRELKARIRE</sequence>
<accession>S7TFC8</accession>
<dbReference type="RefSeq" id="WP_020877738.1">
    <property type="nucleotide sequence ID" value="NZ_ATHJ01000105.1"/>
</dbReference>
<comment type="caution">
    <text evidence="5">The sequence shown here is derived from an EMBL/GenBank/DDBJ whole genome shotgun (WGS) entry which is preliminary data.</text>
</comment>
<keyword evidence="6" id="KW-1185">Reference proteome</keyword>
<dbReference type="PATRIC" id="fig|1121405.3.peg.3341"/>
<evidence type="ECO:0000256" key="3">
    <source>
        <dbReference type="PIRSR" id="PIRSR000089-1"/>
    </source>
</evidence>
<keyword evidence="3" id="KW-0285">Flavoprotein</keyword>
<keyword evidence="3" id="KW-0274">FAD</keyword>
<dbReference type="Gene3D" id="3.40.50.620">
    <property type="entry name" value="HUPs"/>
    <property type="match status" value="1"/>
</dbReference>
<dbReference type="eggNOG" id="COG2025">
    <property type="taxonomic scope" value="Bacteria"/>
</dbReference>
<dbReference type="GO" id="GO:0009055">
    <property type="term" value="F:electron transfer activity"/>
    <property type="evidence" value="ECO:0007669"/>
    <property type="project" value="InterPro"/>
</dbReference>
<comment type="cofactor">
    <cofactor evidence="3">
        <name>FAD</name>
        <dbReference type="ChEBI" id="CHEBI:57692"/>
    </cofactor>
    <text evidence="3">Binds 1 FAD per dimer.</text>
</comment>
<dbReference type="PIRSF" id="PIRSF000089">
    <property type="entry name" value="Electra_flavoP_a"/>
    <property type="match status" value="1"/>
</dbReference>
<dbReference type="SMART" id="SM00893">
    <property type="entry name" value="ETF"/>
    <property type="match status" value="1"/>
</dbReference>
<feature type="binding site" evidence="3">
    <location>
        <begin position="245"/>
        <end position="246"/>
    </location>
    <ligand>
        <name>FAD</name>
        <dbReference type="ChEBI" id="CHEBI:57692"/>
    </ligand>
</feature>
<dbReference type="GO" id="GO:0033539">
    <property type="term" value="P:fatty acid beta-oxidation using acyl-CoA dehydrogenase"/>
    <property type="evidence" value="ECO:0007669"/>
    <property type="project" value="TreeGrafter"/>
</dbReference>
<keyword evidence="2" id="KW-0813">Transport</keyword>
<dbReference type="AlphaFoldDB" id="S7TFC8"/>
<dbReference type="Gene3D" id="3.40.50.1220">
    <property type="entry name" value="TPP-binding domain"/>
    <property type="match status" value="1"/>
</dbReference>
<dbReference type="Proteomes" id="UP000014977">
    <property type="component" value="Unassembled WGS sequence"/>
</dbReference>
<evidence type="ECO:0000313" key="5">
    <source>
        <dbReference type="EMBL" id="EPR35922.1"/>
    </source>
</evidence>
<dbReference type="OrthoDB" id="9770286at2"/>
<feature type="domain" description="Electron transfer flavoprotein alpha/beta-subunit N-terminal" evidence="4">
    <location>
        <begin position="8"/>
        <end position="193"/>
    </location>
</feature>
<dbReference type="SUPFAM" id="SSF52467">
    <property type="entry name" value="DHS-like NAD/FAD-binding domain"/>
    <property type="match status" value="1"/>
</dbReference>
<dbReference type="InterPro" id="IPR014729">
    <property type="entry name" value="Rossmann-like_a/b/a_fold"/>
</dbReference>